<dbReference type="WBParaSite" id="TCONS_00014496.p1">
    <property type="protein sequence ID" value="TCONS_00014496.p1"/>
    <property type="gene ID" value="XLOC_009692"/>
</dbReference>
<proteinExistence type="predicted"/>
<dbReference type="CDD" id="cd00086">
    <property type="entry name" value="homeodomain"/>
    <property type="match status" value="1"/>
</dbReference>
<accession>A0A0K0EGJ7</accession>
<evidence type="ECO:0000256" key="6">
    <source>
        <dbReference type="RuleBase" id="RU000682"/>
    </source>
</evidence>
<name>A0A0K0EGJ7_STRER</name>
<dbReference type="InterPro" id="IPR009057">
    <property type="entry name" value="Homeodomain-like_sf"/>
</dbReference>
<evidence type="ECO:0000313" key="8">
    <source>
        <dbReference type="Proteomes" id="UP000035681"/>
    </source>
</evidence>
<dbReference type="PRINTS" id="PR00024">
    <property type="entry name" value="HOMEOBOX"/>
</dbReference>
<dbReference type="AlphaFoldDB" id="A0A0K0EGJ7"/>
<protein>
    <submittedName>
        <fullName evidence="9 10">Homeobox domain-containing protein</fullName>
    </submittedName>
</protein>
<feature type="DNA-binding region" description="Homeobox" evidence="5">
    <location>
        <begin position="161"/>
        <end position="220"/>
    </location>
</feature>
<evidence type="ECO:0000256" key="1">
    <source>
        <dbReference type="ARBA" id="ARBA00004123"/>
    </source>
</evidence>
<dbReference type="STRING" id="6248.A0A0K0EGJ7"/>
<dbReference type="SMART" id="SM00389">
    <property type="entry name" value="HOX"/>
    <property type="match status" value="1"/>
</dbReference>
<evidence type="ECO:0000259" key="7">
    <source>
        <dbReference type="PROSITE" id="PS50071"/>
    </source>
</evidence>
<dbReference type="InterPro" id="IPR017970">
    <property type="entry name" value="Homeobox_CS"/>
</dbReference>
<feature type="domain" description="Homeobox" evidence="7">
    <location>
        <begin position="159"/>
        <end position="219"/>
    </location>
</feature>
<evidence type="ECO:0000256" key="3">
    <source>
        <dbReference type="ARBA" id="ARBA00023155"/>
    </source>
</evidence>
<keyword evidence="8" id="KW-1185">Reference proteome</keyword>
<dbReference type="InterPro" id="IPR050848">
    <property type="entry name" value="Homeobox_TF"/>
</dbReference>
<dbReference type="GO" id="GO:0000981">
    <property type="term" value="F:DNA-binding transcription factor activity, RNA polymerase II-specific"/>
    <property type="evidence" value="ECO:0007669"/>
    <property type="project" value="InterPro"/>
</dbReference>
<keyword evidence="3 5" id="KW-0371">Homeobox</keyword>
<dbReference type="Gene3D" id="1.10.10.60">
    <property type="entry name" value="Homeodomain-like"/>
    <property type="match status" value="1"/>
</dbReference>
<reference evidence="9" key="1">
    <citation type="submission" date="2015-08" db="UniProtKB">
        <authorList>
            <consortium name="WormBaseParasite"/>
        </authorList>
    </citation>
    <scope>IDENTIFICATION</scope>
</reference>
<evidence type="ECO:0000256" key="2">
    <source>
        <dbReference type="ARBA" id="ARBA00023125"/>
    </source>
</evidence>
<dbReference type="PANTHER" id="PTHR24333:SF8">
    <property type="entry name" value="HOMEOBOX PROTEIN CEH-62"/>
    <property type="match status" value="1"/>
</dbReference>
<keyword evidence="4 5" id="KW-0539">Nucleus</keyword>
<dbReference type="PROSITE" id="PS50071">
    <property type="entry name" value="HOMEOBOX_2"/>
    <property type="match status" value="1"/>
</dbReference>
<evidence type="ECO:0000256" key="5">
    <source>
        <dbReference type="PROSITE-ProRule" id="PRU00108"/>
    </source>
</evidence>
<evidence type="ECO:0000256" key="4">
    <source>
        <dbReference type="ARBA" id="ARBA00023242"/>
    </source>
</evidence>
<sequence length="258" mass="29800">MNRNPFELINSTPNMNDSSIMNTQSSTVNQSPQGFSISQLLKSVNIPNPDSLTLPQEGGISNNLINIIQNNSNPLTTPINFGTPGSTLLNSKQQILLKDFHPNSSIVSPNRSPEFWFNPSNGLNWDQYILMFRQNAYQNMWNDMSYVESLRNNNTTKSYRRRKARTVFSDSQLQGLEKRFEVQRYLSTPERLKLANNLRLSETQVKTWFQNRRMKHKKIIKKDGGEGEENGCEEYEKEEVKNIGNINKEEEEDSFKNI</sequence>
<dbReference type="GO" id="GO:0003677">
    <property type="term" value="F:DNA binding"/>
    <property type="evidence" value="ECO:0007669"/>
    <property type="project" value="UniProtKB-UniRule"/>
</dbReference>
<organism evidence="9">
    <name type="scientific">Strongyloides stercoralis</name>
    <name type="common">Threadworm</name>
    <dbReference type="NCBI Taxonomy" id="6248"/>
    <lineage>
        <taxon>Eukaryota</taxon>
        <taxon>Metazoa</taxon>
        <taxon>Ecdysozoa</taxon>
        <taxon>Nematoda</taxon>
        <taxon>Chromadorea</taxon>
        <taxon>Rhabditida</taxon>
        <taxon>Tylenchina</taxon>
        <taxon>Panagrolaimomorpha</taxon>
        <taxon>Strongyloidoidea</taxon>
        <taxon>Strongyloididae</taxon>
        <taxon>Strongyloides</taxon>
    </lineage>
</organism>
<evidence type="ECO:0000313" key="9">
    <source>
        <dbReference type="WBParaSite" id="SSTP_0000860900.1"/>
    </source>
</evidence>
<evidence type="ECO:0000313" key="10">
    <source>
        <dbReference type="WBParaSite" id="TCONS_00014496.p1"/>
    </source>
</evidence>
<dbReference type="GO" id="GO:0005634">
    <property type="term" value="C:nucleus"/>
    <property type="evidence" value="ECO:0007669"/>
    <property type="project" value="UniProtKB-SubCell"/>
</dbReference>
<dbReference type="InterPro" id="IPR020479">
    <property type="entry name" value="HD_metazoa"/>
</dbReference>
<dbReference type="SUPFAM" id="SSF46689">
    <property type="entry name" value="Homeodomain-like"/>
    <property type="match status" value="1"/>
</dbReference>
<dbReference type="Pfam" id="PF00046">
    <property type="entry name" value="Homeodomain"/>
    <property type="match status" value="1"/>
</dbReference>
<dbReference type="WBParaSite" id="SSTP_0000860900.1">
    <property type="protein sequence ID" value="SSTP_0000860900.1"/>
    <property type="gene ID" value="SSTP_0000860900"/>
</dbReference>
<dbReference type="PANTHER" id="PTHR24333">
    <property type="entry name" value="HOMEO BOX HB9 LIKE A-RELATED"/>
    <property type="match status" value="1"/>
</dbReference>
<dbReference type="Proteomes" id="UP000035681">
    <property type="component" value="Unplaced"/>
</dbReference>
<keyword evidence="2 5" id="KW-0238">DNA-binding</keyword>
<dbReference type="InterPro" id="IPR001356">
    <property type="entry name" value="HD"/>
</dbReference>
<dbReference type="PROSITE" id="PS00027">
    <property type="entry name" value="HOMEOBOX_1"/>
    <property type="match status" value="1"/>
</dbReference>
<comment type="subcellular location">
    <subcellularLocation>
        <location evidence="1 5 6">Nucleus</location>
    </subcellularLocation>
</comment>